<dbReference type="GO" id="GO:0071555">
    <property type="term" value="P:cell wall organization"/>
    <property type="evidence" value="ECO:0007669"/>
    <property type="project" value="TreeGrafter"/>
</dbReference>
<dbReference type="PANTHER" id="PTHR16631">
    <property type="entry name" value="GLUCAN 1,3-BETA-GLUCOSIDASE"/>
    <property type="match status" value="1"/>
</dbReference>
<evidence type="ECO:0000256" key="4">
    <source>
        <dbReference type="ARBA" id="ARBA00022525"/>
    </source>
</evidence>
<dbReference type="InterPro" id="IPR017853">
    <property type="entry name" value="GH"/>
</dbReference>
<dbReference type="EC" id="3.2.1.58" evidence="10"/>
<proteinExistence type="inferred from homology"/>
<accession>A0A8H3G6J6</accession>
<evidence type="ECO:0000256" key="12">
    <source>
        <dbReference type="RuleBase" id="RU004335"/>
    </source>
</evidence>
<evidence type="ECO:0000256" key="9">
    <source>
        <dbReference type="ARBA" id="ARBA00036824"/>
    </source>
</evidence>
<keyword evidence="6 14" id="KW-0378">Hydrolase</keyword>
<evidence type="ECO:0000256" key="5">
    <source>
        <dbReference type="ARBA" id="ARBA00022729"/>
    </source>
</evidence>
<keyword evidence="4" id="KW-0964">Secreted</keyword>
<dbReference type="PANTHER" id="PTHR16631:SF26">
    <property type="entry name" value="GLUCAN 1,3-BETA-GLUCOSIDASE"/>
    <property type="match status" value="1"/>
</dbReference>
<dbReference type="GO" id="GO:0005975">
    <property type="term" value="P:carbohydrate metabolic process"/>
    <property type="evidence" value="ECO:0007669"/>
    <property type="project" value="InterPro"/>
</dbReference>
<dbReference type="AlphaFoldDB" id="A0A8H3G6J6"/>
<evidence type="ECO:0000256" key="8">
    <source>
        <dbReference type="ARBA" id="ARBA00023295"/>
    </source>
</evidence>
<dbReference type="EMBL" id="CAJPDT010000074">
    <property type="protein sequence ID" value="CAF9934063.1"/>
    <property type="molecule type" value="Genomic_DNA"/>
</dbReference>
<evidence type="ECO:0000256" key="3">
    <source>
        <dbReference type="ARBA" id="ARBA00022512"/>
    </source>
</evidence>
<dbReference type="GO" id="GO:0004338">
    <property type="term" value="F:glucan exo-1,3-beta-glucosidase activity"/>
    <property type="evidence" value="ECO:0007669"/>
    <property type="project" value="UniProtKB-EC"/>
</dbReference>
<evidence type="ECO:0000256" key="7">
    <source>
        <dbReference type="ARBA" id="ARBA00023180"/>
    </source>
</evidence>
<comment type="similarity">
    <text evidence="2 12">Belongs to the glycosyl hydrolase 17 family.</text>
</comment>
<dbReference type="GO" id="GO:0042973">
    <property type="term" value="F:glucan endo-1,3-beta-D-glucosidase activity"/>
    <property type="evidence" value="ECO:0007669"/>
    <property type="project" value="TreeGrafter"/>
</dbReference>
<dbReference type="InterPro" id="IPR000490">
    <property type="entry name" value="Glyco_hydro_17"/>
</dbReference>
<evidence type="ECO:0000256" key="2">
    <source>
        <dbReference type="ARBA" id="ARBA00008773"/>
    </source>
</evidence>
<dbReference type="GO" id="GO:0005576">
    <property type="term" value="C:extracellular region"/>
    <property type="evidence" value="ECO:0007669"/>
    <property type="project" value="TreeGrafter"/>
</dbReference>
<reference evidence="14" key="1">
    <citation type="submission" date="2021-03" db="EMBL/GenBank/DDBJ databases">
        <authorList>
            <person name="Tagirdzhanova G."/>
        </authorList>
    </citation>
    <scope>NUCLEOTIDE SEQUENCE</scope>
</reference>
<dbReference type="GO" id="GO:0009986">
    <property type="term" value="C:cell surface"/>
    <property type="evidence" value="ECO:0007669"/>
    <property type="project" value="TreeGrafter"/>
</dbReference>
<dbReference type="SUPFAM" id="SSF51445">
    <property type="entry name" value="(Trans)glycosidases"/>
    <property type="match status" value="1"/>
</dbReference>
<comment type="catalytic activity">
    <reaction evidence="9">
        <text>Successive hydrolysis of beta-D-glucose units from the non-reducing ends of (1-&gt;3)-beta-D-glucans, releasing alpha-glucose.</text>
        <dbReference type="EC" id="3.2.1.58"/>
    </reaction>
</comment>
<dbReference type="GO" id="GO:0009277">
    <property type="term" value="C:fungal-type cell wall"/>
    <property type="evidence" value="ECO:0007669"/>
    <property type="project" value="TreeGrafter"/>
</dbReference>
<sequence length="351" mass="38156">MRVSSLFVVAAATAPLCVLGAGTLGFALGARNADGSCKDQQAYEDDFDVLSKISPNPPSTPLKQLDPHTENLPIVRTYAQVDGAIQNTPCSVSGAILPAAQAKGFQVVIGLWAEALDADIKEFHTYAKQYESTVYAVTVGSESLYRYYHETDGHTTGLSNTELNSAINTYTQAMLDLGLKFPVGTADSWNVYNDGTADDIIQNTNVSILLVNAFGYWQDVSICNASLTYFDDLTQAYTHISSVAGRSIELWNGETGWPTTPGASYGSAIDGVNEAYTFFKQGVCALLGWNKNVFYFEAFDEPWKPASTGLSNQTEPETGWGLYNSDRTPKFPNNDYSCSFDTKETNSNILC</sequence>
<evidence type="ECO:0000256" key="11">
    <source>
        <dbReference type="ARBA" id="ARBA00041761"/>
    </source>
</evidence>
<protein>
    <recommendedName>
        <fullName evidence="10">glucan 1,3-beta-glucosidase</fullName>
        <ecNumber evidence="10">3.2.1.58</ecNumber>
    </recommendedName>
    <alternativeName>
        <fullName evidence="11">Exo-1,3-beta-glucanase</fullName>
    </alternativeName>
</protein>
<gene>
    <name evidence="14" type="primary">BGL2</name>
    <name evidence="14" type="ORF">IMSHALPRED_009578</name>
</gene>
<keyword evidence="5 13" id="KW-0732">Signal</keyword>
<feature type="signal peptide" evidence="13">
    <location>
        <begin position="1"/>
        <end position="29"/>
    </location>
</feature>
<evidence type="ECO:0000256" key="6">
    <source>
        <dbReference type="ARBA" id="ARBA00022801"/>
    </source>
</evidence>
<dbReference type="InterPro" id="IPR050732">
    <property type="entry name" value="Beta-glucan_modifiers"/>
</dbReference>
<dbReference type="OrthoDB" id="1293114at2759"/>
<organism evidence="14 15">
    <name type="scientific">Imshaugia aleurites</name>
    <dbReference type="NCBI Taxonomy" id="172621"/>
    <lineage>
        <taxon>Eukaryota</taxon>
        <taxon>Fungi</taxon>
        <taxon>Dikarya</taxon>
        <taxon>Ascomycota</taxon>
        <taxon>Pezizomycotina</taxon>
        <taxon>Lecanoromycetes</taxon>
        <taxon>OSLEUM clade</taxon>
        <taxon>Lecanoromycetidae</taxon>
        <taxon>Lecanorales</taxon>
        <taxon>Lecanorineae</taxon>
        <taxon>Parmeliaceae</taxon>
        <taxon>Imshaugia</taxon>
    </lineage>
</organism>
<evidence type="ECO:0000313" key="14">
    <source>
        <dbReference type="EMBL" id="CAF9934063.1"/>
    </source>
</evidence>
<dbReference type="Proteomes" id="UP000664534">
    <property type="component" value="Unassembled WGS sequence"/>
</dbReference>
<comment type="caution">
    <text evidence="14">The sequence shown here is derived from an EMBL/GenBank/DDBJ whole genome shotgun (WGS) entry which is preliminary data.</text>
</comment>
<keyword evidence="15" id="KW-1185">Reference proteome</keyword>
<evidence type="ECO:0000256" key="1">
    <source>
        <dbReference type="ARBA" id="ARBA00004191"/>
    </source>
</evidence>
<feature type="chain" id="PRO_5034575659" description="glucan 1,3-beta-glucosidase" evidence="13">
    <location>
        <begin position="30"/>
        <end position="351"/>
    </location>
</feature>
<dbReference type="Gene3D" id="3.20.20.80">
    <property type="entry name" value="Glycosidases"/>
    <property type="match status" value="1"/>
</dbReference>
<keyword evidence="8" id="KW-0326">Glycosidase</keyword>
<keyword evidence="7" id="KW-0325">Glycoprotein</keyword>
<name>A0A8H3G6J6_9LECA</name>
<evidence type="ECO:0000256" key="13">
    <source>
        <dbReference type="SAM" id="SignalP"/>
    </source>
</evidence>
<dbReference type="Pfam" id="PF00332">
    <property type="entry name" value="Glyco_hydro_17"/>
    <property type="match status" value="1"/>
</dbReference>
<keyword evidence="3" id="KW-0134">Cell wall</keyword>
<evidence type="ECO:0000256" key="10">
    <source>
        <dbReference type="ARBA" id="ARBA00038929"/>
    </source>
</evidence>
<evidence type="ECO:0000313" key="15">
    <source>
        <dbReference type="Proteomes" id="UP000664534"/>
    </source>
</evidence>
<comment type="subcellular location">
    <subcellularLocation>
        <location evidence="1">Secreted</location>
        <location evidence="1">Cell wall</location>
    </subcellularLocation>
</comment>